<accession>A0A1H9PY72</accession>
<name>A0A1H9PY72_9BACI</name>
<feature type="transmembrane region" description="Helical" evidence="1">
    <location>
        <begin position="7"/>
        <end position="25"/>
    </location>
</feature>
<keyword evidence="1" id="KW-0812">Transmembrane</keyword>
<dbReference type="OrthoDB" id="9795813at2"/>
<evidence type="ECO:0000256" key="1">
    <source>
        <dbReference type="SAM" id="Phobius"/>
    </source>
</evidence>
<dbReference type="GO" id="GO:0005886">
    <property type="term" value="C:plasma membrane"/>
    <property type="evidence" value="ECO:0007669"/>
    <property type="project" value="InterPro"/>
</dbReference>
<sequence length="184" mass="20427">MRNRRTLIMAEVSMMTAAAIILDLLTFLRFWPQGGSVSLAMVPVLLIAFRRGWKVGLVTGFLYGIGNMIYNPFIVHWLQALLDYPLAFMLLGLAGTVPIFKQSAKWMTALWLIIGTFFAAALRFAAHFTAGVVWFGDFAPEGTPVAVYTFFYNLSYILPSAAASAAVLILLYYAAPRLFTPDSR</sequence>
<dbReference type="AlphaFoldDB" id="A0A1H9PY72"/>
<feature type="transmembrane region" description="Helical" evidence="1">
    <location>
        <begin position="31"/>
        <end position="49"/>
    </location>
</feature>
<feature type="transmembrane region" description="Helical" evidence="1">
    <location>
        <begin position="109"/>
        <end position="136"/>
    </location>
</feature>
<feature type="transmembrane region" description="Helical" evidence="1">
    <location>
        <begin position="84"/>
        <end position="100"/>
    </location>
</feature>
<keyword evidence="1" id="KW-1133">Transmembrane helix</keyword>
<feature type="transmembrane region" description="Helical" evidence="1">
    <location>
        <begin position="156"/>
        <end position="175"/>
    </location>
</feature>
<keyword evidence="3" id="KW-1185">Reference proteome</keyword>
<comment type="caution">
    <text evidence="2">The sequence shown here is derived from an EMBL/GenBank/DDBJ whole genome shotgun (WGS) entry which is preliminary data.</text>
</comment>
<gene>
    <name evidence="2" type="ORF">SAMN05444126_10282</name>
</gene>
<dbReference type="Gene3D" id="1.10.1760.20">
    <property type="match status" value="1"/>
</dbReference>
<evidence type="ECO:0000313" key="2">
    <source>
        <dbReference type="EMBL" id="SER53181.1"/>
    </source>
</evidence>
<dbReference type="RefSeq" id="WP_093071756.1">
    <property type="nucleotide sequence ID" value="NZ_FOGV01000002.1"/>
</dbReference>
<dbReference type="EMBL" id="FOGV01000002">
    <property type="protein sequence ID" value="SER53181.1"/>
    <property type="molecule type" value="Genomic_DNA"/>
</dbReference>
<dbReference type="InterPro" id="IPR012651">
    <property type="entry name" value="Thia_Transptr_ThiT"/>
</dbReference>
<feature type="transmembrane region" description="Helical" evidence="1">
    <location>
        <begin position="61"/>
        <end position="78"/>
    </location>
</feature>
<protein>
    <submittedName>
        <fullName evidence="2">Thiamine transporter</fullName>
    </submittedName>
</protein>
<keyword evidence="1" id="KW-0472">Membrane</keyword>
<evidence type="ECO:0000313" key="3">
    <source>
        <dbReference type="Proteomes" id="UP000199318"/>
    </source>
</evidence>
<dbReference type="NCBIfam" id="TIGR02357">
    <property type="entry name" value="ECF_ThiT_YuaJ"/>
    <property type="match status" value="1"/>
</dbReference>
<dbReference type="Proteomes" id="UP000199318">
    <property type="component" value="Unassembled WGS sequence"/>
</dbReference>
<dbReference type="GO" id="GO:0015234">
    <property type="term" value="F:thiamine transmembrane transporter activity"/>
    <property type="evidence" value="ECO:0007669"/>
    <property type="project" value="InterPro"/>
</dbReference>
<dbReference type="STRING" id="1464123.SAMN05444126_10282"/>
<organism evidence="2 3">
    <name type="scientific">Salisediminibacterium halotolerans</name>
    <dbReference type="NCBI Taxonomy" id="517425"/>
    <lineage>
        <taxon>Bacteria</taxon>
        <taxon>Bacillati</taxon>
        <taxon>Bacillota</taxon>
        <taxon>Bacilli</taxon>
        <taxon>Bacillales</taxon>
        <taxon>Bacillaceae</taxon>
        <taxon>Salisediminibacterium</taxon>
    </lineage>
</organism>
<dbReference type="Pfam" id="PF09515">
    <property type="entry name" value="Thia_YuaJ"/>
    <property type="match status" value="1"/>
</dbReference>
<reference evidence="3" key="1">
    <citation type="submission" date="2016-10" db="EMBL/GenBank/DDBJ databases">
        <authorList>
            <person name="de Groot N.N."/>
        </authorList>
    </citation>
    <scope>NUCLEOTIDE SEQUENCE [LARGE SCALE GENOMIC DNA]</scope>
    <source>
        <strain evidence="3">10nlg</strain>
    </source>
</reference>
<proteinExistence type="predicted"/>